<organism evidence="1 2">
    <name type="scientific">Cylicostephanus goldi</name>
    <name type="common">Nematode worm</name>
    <dbReference type="NCBI Taxonomy" id="71465"/>
    <lineage>
        <taxon>Eukaryota</taxon>
        <taxon>Metazoa</taxon>
        <taxon>Ecdysozoa</taxon>
        <taxon>Nematoda</taxon>
        <taxon>Chromadorea</taxon>
        <taxon>Rhabditida</taxon>
        <taxon>Rhabditina</taxon>
        <taxon>Rhabditomorpha</taxon>
        <taxon>Strongyloidea</taxon>
        <taxon>Strongylidae</taxon>
        <taxon>Cylicostephanus</taxon>
    </lineage>
</organism>
<sequence length="78" mass="8767">MNYILARPWYERRTGSCMFGVIEFALIDIHKANISRGIRVLMAAPHYIATRTALACFGLDSWRCKVGMGNADGDFAVR</sequence>
<accession>A0A3P7NLQ1</accession>
<protein>
    <submittedName>
        <fullName evidence="1">Uncharacterized protein</fullName>
    </submittedName>
</protein>
<keyword evidence="2" id="KW-1185">Reference proteome</keyword>
<evidence type="ECO:0000313" key="1">
    <source>
        <dbReference type="EMBL" id="VDN35237.1"/>
    </source>
</evidence>
<name>A0A3P7NLQ1_CYLGO</name>
<dbReference type="AlphaFoldDB" id="A0A3P7NLQ1"/>
<evidence type="ECO:0000313" key="2">
    <source>
        <dbReference type="Proteomes" id="UP000271889"/>
    </source>
</evidence>
<reference evidence="1 2" key="1">
    <citation type="submission" date="2018-11" db="EMBL/GenBank/DDBJ databases">
        <authorList>
            <consortium name="Pathogen Informatics"/>
        </authorList>
    </citation>
    <scope>NUCLEOTIDE SEQUENCE [LARGE SCALE GENOMIC DNA]</scope>
</reference>
<dbReference type="EMBL" id="UYRV01126388">
    <property type="protein sequence ID" value="VDN35237.1"/>
    <property type="molecule type" value="Genomic_DNA"/>
</dbReference>
<dbReference type="Proteomes" id="UP000271889">
    <property type="component" value="Unassembled WGS sequence"/>
</dbReference>
<proteinExistence type="predicted"/>
<gene>
    <name evidence="1" type="ORF">CGOC_LOCUS12875</name>
</gene>